<evidence type="ECO:0000313" key="8">
    <source>
        <dbReference type="EMBL" id="TYB30932.1"/>
    </source>
</evidence>
<dbReference type="FunFam" id="3.40.30.10:FF:000015">
    <property type="entry name" value="NADH-quinone oxidoreductase subunit E"/>
    <property type="match status" value="1"/>
</dbReference>
<dbReference type="CDD" id="cd03064">
    <property type="entry name" value="TRX_Fd_NuoE"/>
    <property type="match status" value="1"/>
</dbReference>
<dbReference type="PROSITE" id="PS01099">
    <property type="entry name" value="COMPLEX1_24K"/>
    <property type="match status" value="1"/>
</dbReference>
<keyword evidence="2 7" id="KW-0001">2Fe-2S</keyword>
<sequence>MKKEEILYKYEKRKDNVLYILHEFQDLNPYNYVTDDDMQLIADYIGIPYSKVYGTASFYSMISEKPRGKHIIRLCDSPPCHLMGSIDILDVIKEELKIEVGETTPDMIFTLEKTACLGVCGVAPVMMIDDEVYGNLTPKKVRKILTEYKEGTK</sequence>
<gene>
    <name evidence="8" type="primary">nuoE</name>
    <name evidence="8" type="ORF">FXF47_07035</name>
</gene>
<dbReference type="GO" id="GO:0051537">
    <property type="term" value="F:2 iron, 2 sulfur cluster binding"/>
    <property type="evidence" value="ECO:0007669"/>
    <property type="project" value="UniProtKB-KW"/>
</dbReference>
<feature type="binding site" evidence="7">
    <location>
        <position position="75"/>
    </location>
    <ligand>
        <name>[2Fe-2S] cluster</name>
        <dbReference type="ChEBI" id="CHEBI:190135"/>
    </ligand>
</feature>
<keyword evidence="4 7" id="KW-0408">Iron</keyword>
<dbReference type="GO" id="GO:0046872">
    <property type="term" value="F:metal ion binding"/>
    <property type="evidence" value="ECO:0007669"/>
    <property type="project" value="UniProtKB-KW"/>
</dbReference>
<dbReference type="EC" id="1.6.5.11" evidence="8"/>
<dbReference type="PIRSF" id="PIRSF000216">
    <property type="entry name" value="NADH_DH_24kDa"/>
    <property type="match status" value="1"/>
</dbReference>
<dbReference type="PANTHER" id="PTHR43342">
    <property type="entry name" value="NADH-QUINONE OXIDOREDUCTASE, E SUBUNIT"/>
    <property type="match status" value="1"/>
</dbReference>
<dbReference type="SUPFAM" id="SSF52833">
    <property type="entry name" value="Thioredoxin-like"/>
    <property type="match status" value="1"/>
</dbReference>
<evidence type="ECO:0000256" key="2">
    <source>
        <dbReference type="ARBA" id="ARBA00022714"/>
    </source>
</evidence>
<dbReference type="InterPro" id="IPR028431">
    <property type="entry name" value="NADP_DH_HndA-like"/>
</dbReference>
<comment type="similarity">
    <text evidence="1">Belongs to the complex I 24 kDa subunit family.</text>
</comment>
<dbReference type="NCBIfam" id="NF005722">
    <property type="entry name" value="PRK07539.1-2"/>
    <property type="match status" value="1"/>
</dbReference>
<dbReference type="InterPro" id="IPR036249">
    <property type="entry name" value="Thioredoxin-like_sf"/>
</dbReference>
<keyword evidence="5 7" id="KW-0411">Iron-sulfur</keyword>
<keyword evidence="9" id="KW-1185">Reference proteome</keyword>
<evidence type="ECO:0000313" key="9">
    <source>
        <dbReference type="Proteomes" id="UP000324143"/>
    </source>
</evidence>
<dbReference type="InterPro" id="IPR042128">
    <property type="entry name" value="NuoE_dom"/>
</dbReference>
<dbReference type="Gene3D" id="3.40.30.10">
    <property type="entry name" value="Glutaredoxin"/>
    <property type="match status" value="1"/>
</dbReference>
<dbReference type="InterPro" id="IPR002023">
    <property type="entry name" value="NuoE-like"/>
</dbReference>
<accession>A0A5D0MEU8</accession>
<comment type="cofactor">
    <cofactor evidence="6">
        <name>[2Fe-2S] cluster</name>
        <dbReference type="ChEBI" id="CHEBI:190135"/>
    </cofactor>
</comment>
<comment type="cofactor">
    <cofactor evidence="7">
        <name>[2Fe-2S] cluster</name>
        <dbReference type="ChEBI" id="CHEBI:190135"/>
    </cofactor>
    <text evidence="7">Binds 1 [2Fe-2S] cluster.</text>
</comment>
<dbReference type="EMBL" id="VSIX01000065">
    <property type="protein sequence ID" value="TYB30932.1"/>
    <property type="molecule type" value="Genomic_DNA"/>
</dbReference>
<evidence type="ECO:0000256" key="6">
    <source>
        <dbReference type="ARBA" id="ARBA00034078"/>
    </source>
</evidence>
<dbReference type="GO" id="GO:0016491">
    <property type="term" value="F:oxidoreductase activity"/>
    <property type="evidence" value="ECO:0007669"/>
    <property type="project" value="UniProtKB-KW"/>
</dbReference>
<comment type="caution">
    <text evidence="8">The sequence shown here is derived from an EMBL/GenBank/DDBJ whole genome shotgun (WGS) entry which is preliminary data.</text>
</comment>
<reference evidence="8" key="1">
    <citation type="submission" date="2019-08" db="EMBL/GenBank/DDBJ databases">
        <title>Genomic characterization of a novel candidate phylum (ARYD3) from a high temperature, high salinity tertiary oil reservoir in north central Oklahoma, USA.</title>
        <authorList>
            <person name="Youssef N.H."/>
            <person name="Yadav A."/>
            <person name="Elshahed M.S."/>
        </authorList>
    </citation>
    <scope>NUCLEOTIDE SEQUENCE [LARGE SCALE GENOMIC DNA]</scope>
    <source>
        <strain evidence="8">ARYD3</strain>
    </source>
</reference>
<keyword evidence="3 7" id="KW-0479">Metal-binding</keyword>
<keyword evidence="8" id="KW-0560">Oxidoreductase</keyword>
<feature type="binding site" evidence="7">
    <location>
        <position position="116"/>
    </location>
    <ligand>
        <name>[2Fe-2S] cluster</name>
        <dbReference type="ChEBI" id="CHEBI:190135"/>
    </ligand>
</feature>
<name>A0A5D0MEU8_9BACT</name>
<evidence type="ECO:0000256" key="3">
    <source>
        <dbReference type="ARBA" id="ARBA00022723"/>
    </source>
</evidence>
<evidence type="ECO:0000256" key="7">
    <source>
        <dbReference type="PIRSR" id="PIRSR000216-1"/>
    </source>
</evidence>
<dbReference type="InterPro" id="IPR041921">
    <property type="entry name" value="NuoE_N"/>
</dbReference>
<feature type="binding site" evidence="7">
    <location>
        <position position="80"/>
    </location>
    <ligand>
        <name>[2Fe-2S] cluster</name>
        <dbReference type="ChEBI" id="CHEBI:190135"/>
    </ligand>
</feature>
<proteinExistence type="inferred from homology"/>
<feature type="binding site" evidence="7">
    <location>
        <position position="120"/>
    </location>
    <ligand>
        <name>[2Fe-2S] cluster</name>
        <dbReference type="ChEBI" id="CHEBI:190135"/>
    </ligand>
</feature>
<organism evidence="8 9">
    <name type="scientific">Candidatus Mcinerneyibacterium aminivorans</name>
    <dbReference type="NCBI Taxonomy" id="2703815"/>
    <lineage>
        <taxon>Bacteria</taxon>
        <taxon>Candidatus Macinerneyibacteriota</taxon>
        <taxon>Candidatus Mcinerneyibacteria</taxon>
        <taxon>Candidatus Mcinerneyibacteriales</taxon>
        <taxon>Candidatus Mcinerneyibacteriaceae</taxon>
        <taxon>Candidatus Mcinerneyibacterium</taxon>
    </lineage>
</organism>
<protein>
    <submittedName>
        <fullName evidence="8">NADH-quinone oxidoreductase subunit NuoE</fullName>
        <ecNumber evidence="8">1.6.5.11</ecNumber>
    </submittedName>
</protein>
<dbReference type="PANTHER" id="PTHR43342:SF1">
    <property type="entry name" value="BIFURCATING [FEFE] HYDROGENASE GAMMA SUBUNIT"/>
    <property type="match status" value="1"/>
</dbReference>
<evidence type="ECO:0000256" key="5">
    <source>
        <dbReference type="ARBA" id="ARBA00023014"/>
    </source>
</evidence>
<evidence type="ECO:0000256" key="4">
    <source>
        <dbReference type="ARBA" id="ARBA00023004"/>
    </source>
</evidence>
<dbReference type="Gene3D" id="1.10.10.1590">
    <property type="entry name" value="NADH-quinone oxidoreductase subunit E"/>
    <property type="match status" value="1"/>
</dbReference>
<dbReference type="Pfam" id="PF01257">
    <property type="entry name" value="2Fe-2S_thioredx"/>
    <property type="match status" value="1"/>
</dbReference>
<dbReference type="Proteomes" id="UP000324143">
    <property type="component" value="Unassembled WGS sequence"/>
</dbReference>
<evidence type="ECO:0000256" key="1">
    <source>
        <dbReference type="ARBA" id="ARBA00010643"/>
    </source>
</evidence>
<dbReference type="AlphaFoldDB" id="A0A5D0MEU8"/>